<evidence type="ECO:0000259" key="9">
    <source>
        <dbReference type="PROSITE" id="PS50885"/>
    </source>
</evidence>
<dbReference type="SUPFAM" id="SSF158472">
    <property type="entry name" value="HAMP domain-like"/>
    <property type="match status" value="1"/>
</dbReference>
<keyword evidence="3 5" id="KW-0807">Transducer</keyword>
<evidence type="ECO:0000256" key="3">
    <source>
        <dbReference type="ARBA" id="ARBA00023224"/>
    </source>
</evidence>
<evidence type="ECO:0000256" key="5">
    <source>
        <dbReference type="PROSITE-ProRule" id="PRU00284"/>
    </source>
</evidence>
<keyword evidence="6" id="KW-0812">Transmembrane</keyword>
<keyword evidence="2" id="KW-1003">Cell membrane</keyword>
<keyword evidence="2" id="KW-0997">Cell inner membrane</keyword>
<protein>
    <submittedName>
        <fullName evidence="10">HAMP domain-containing protein</fullName>
    </submittedName>
</protein>
<keyword evidence="6" id="KW-0472">Membrane</keyword>
<dbReference type="KEGG" id="paqt:E8L99_07245"/>
<evidence type="ECO:0000256" key="1">
    <source>
        <dbReference type="ARBA" id="ARBA00004429"/>
    </source>
</evidence>
<evidence type="ECO:0000313" key="11">
    <source>
        <dbReference type="Proteomes" id="UP000298588"/>
    </source>
</evidence>
<proteinExistence type="inferred from homology"/>
<evidence type="ECO:0000313" key="10">
    <source>
        <dbReference type="EMBL" id="QCK85577.1"/>
    </source>
</evidence>
<reference evidence="10 11" key="1">
    <citation type="submission" date="2019-04" db="EMBL/GenBank/DDBJ databases">
        <title>Phreatobacter aquaticus sp. nov.</title>
        <authorList>
            <person name="Choi A."/>
            <person name="Baek K."/>
        </authorList>
    </citation>
    <scope>NUCLEOTIDE SEQUENCE [LARGE SCALE GENOMIC DNA]</scope>
    <source>
        <strain evidence="10 11">NMCR1094</strain>
    </source>
</reference>
<sequence>MTLLNRMRITPKMMMVIILLNLLTVAIAAVGMFSLSSVGVDSQLGQGGAARALASAQANSSLALIARAEATLAALPTQQAIADNLRMIEEQQVRIADRIGRIRTSPSEEVRAKLAVSETAFAAYAAARAKTVEIARAVTGTASEAQRQALGEAVAAGRDQFLKARAAGQDLTALLVQRSETYNRSITETETSMSRLLMILAGVSVVLGLLAGLLIGRSGIAVPIASLSGQLGELANGRFDIDIKGTERGDEIGDIARSAETFKANGIDAQRLRAEQETARQRAASDQKALMHRMADDFETAVGSIVQSVSASAEQLKAAAGTLTGAANEASAQTAAVAAASEQSSGNIQTVAAATEEMVASVREIGSQVDTSAHMATSAVANADTSAGQVEDLALKVQKIGEIVDLISGVAAQTNLLALNATIEAARAGEAGKGFAVVAAEVKGLADQTSKATTEIANQIAGIQEATRNSAQSITGIAKTIREMSRVSTDIAAAVEEQAAATNEIARNIHQASAGSSEVASNITGVSHAVTETGAAATQVLSSADGLAGQAAELRSEMSKFLAGVRAA</sequence>
<dbReference type="SUPFAM" id="SSF58104">
    <property type="entry name" value="Methyl-accepting chemotaxis protein (MCP) signaling domain"/>
    <property type="match status" value="1"/>
</dbReference>
<feature type="transmembrane region" description="Helical" evidence="6">
    <location>
        <begin position="196"/>
        <end position="216"/>
    </location>
</feature>
<keyword evidence="11" id="KW-1185">Reference proteome</keyword>
<dbReference type="OrthoDB" id="369026at2"/>
<dbReference type="InterPro" id="IPR000727">
    <property type="entry name" value="T_SNARE_dom"/>
</dbReference>
<dbReference type="PRINTS" id="PR00260">
    <property type="entry name" value="CHEMTRNSDUCR"/>
</dbReference>
<dbReference type="PANTHER" id="PTHR32089">
    <property type="entry name" value="METHYL-ACCEPTING CHEMOTAXIS PROTEIN MCPB"/>
    <property type="match status" value="1"/>
</dbReference>
<dbReference type="Proteomes" id="UP000298588">
    <property type="component" value="Chromosome"/>
</dbReference>
<dbReference type="InterPro" id="IPR004089">
    <property type="entry name" value="MCPsignal_dom"/>
</dbReference>
<dbReference type="PROSITE" id="PS50192">
    <property type="entry name" value="T_SNARE"/>
    <property type="match status" value="1"/>
</dbReference>
<dbReference type="InterPro" id="IPR004090">
    <property type="entry name" value="Chemotax_Me-accpt_rcpt"/>
</dbReference>
<dbReference type="Gene3D" id="1.10.287.950">
    <property type="entry name" value="Methyl-accepting chemotaxis protein"/>
    <property type="match status" value="1"/>
</dbReference>
<dbReference type="EMBL" id="CP039865">
    <property type="protein sequence ID" value="QCK85577.1"/>
    <property type="molecule type" value="Genomic_DNA"/>
</dbReference>
<gene>
    <name evidence="10" type="ORF">E8L99_07245</name>
</gene>
<evidence type="ECO:0000256" key="2">
    <source>
        <dbReference type="ARBA" id="ARBA00022519"/>
    </source>
</evidence>
<keyword evidence="6" id="KW-1133">Transmembrane helix</keyword>
<accession>A0A4D7QK04</accession>
<dbReference type="GO" id="GO:0005886">
    <property type="term" value="C:plasma membrane"/>
    <property type="evidence" value="ECO:0007669"/>
    <property type="project" value="UniProtKB-SubCell"/>
</dbReference>
<evidence type="ECO:0000256" key="6">
    <source>
        <dbReference type="SAM" id="Phobius"/>
    </source>
</evidence>
<dbReference type="PROSITE" id="PS50885">
    <property type="entry name" value="HAMP"/>
    <property type="match status" value="1"/>
</dbReference>
<evidence type="ECO:0000256" key="4">
    <source>
        <dbReference type="ARBA" id="ARBA00029447"/>
    </source>
</evidence>
<feature type="domain" description="Methyl-accepting transducer" evidence="7">
    <location>
        <begin position="312"/>
        <end position="548"/>
    </location>
</feature>
<feature type="domain" description="T-SNARE coiled-coil homology" evidence="8">
    <location>
        <begin position="464"/>
        <end position="526"/>
    </location>
</feature>
<dbReference type="AlphaFoldDB" id="A0A4D7QK04"/>
<dbReference type="RefSeq" id="WP_137098911.1">
    <property type="nucleotide sequence ID" value="NZ_CP039865.1"/>
</dbReference>
<name>A0A4D7QK04_9HYPH</name>
<dbReference type="Gene3D" id="6.10.340.10">
    <property type="match status" value="1"/>
</dbReference>
<dbReference type="SMART" id="SM00283">
    <property type="entry name" value="MA"/>
    <property type="match status" value="1"/>
</dbReference>
<dbReference type="GO" id="GO:0004888">
    <property type="term" value="F:transmembrane signaling receptor activity"/>
    <property type="evidence" value="ECO:0007669"/>
    <property type="project" value="InterPro"/>
</dbReference>
<dbReference type="PANTHER" id="PTHR32089:SF112">
    <property type="entry name" value="LYSOZYME-LIKE PROTEIN-RELATED"/>
    <property type="match status" value="1"/>
</dbReference>
<dbReference type="InterPro" id="IPR003660">
    <property type="entry name" value="HAMP_dom"/>
</dbReference>
<evidence type="ECO:0000259" key="7">
    <source>
        <dbReference type="PROSITE" id="PS50111"/>
    </source>
</evidence>
<dbReference type="GO" id="GO:0007165">
    <property type="term" value="P:signal transduction"/>
    <property type="evidence" value="ECO:0007669"/>
    <property type="project" value="UniProtKB-KW"/>
</dbReference>
<comment type="similarity">
    <text evidence="4">Belongs to the methyl-accepting chemotaxis (MCP) protein family.</text>
</comment>
<feature type="domain" description="HAMP" evidence="9">
    <location>
        <begin position="218"/>
        <end position="271"/>
    </location>
</feature>
<comment type="subcellular location">
    <subcellularLocation>
        <location evidence="1">Cell inner membrane</location>
        <topology evidence="1">Multi-pass membrane protein</topology>
    </subcellularLocation>
</comment>
<dbReference type="PROSITE" id="PS50111">
    <property type="entry name" value="CHEMOTAXIS_TRANSDUC_2"/>
    <property type="match status" value="1"/>
</dbReference>
<organism evidence="10 11">
    <name type="scientific">Phreatobacter aquaticus</name>
    <dbReference type="NCBI Taxonomy" id="2570229"/>
    <lineage>
        <taxon>Bacteria</taxon>
        <taxon>Pseudomonadati</taxon>
        <taxon>Pseudomonadota</taxon>
        <taxon>Alphaproteobacteria</taxon>
        <taxon>Hyphomicrobiales</taxon>
        <taxon>Phreatobacteraceae</taxon>
        <taxon>Phreatobacter</taxon>
    </lineage>
</organism>
<dbReference type="Pfam" id="PF00015">
    <property type="entry name" value="MCPsignal"/>
    <property type="match status" value="1"/>
</dbReference>
<evidence type="ECO:0000259" key="8">
    <source>
        <dbReference type="PROSITE" id="PS50192"/>
    </source>
</evidence>
<dbReference type="GO" id="GO:0006935">
    <property type="term" value="P:chemotaxis"/>
    <property type="evidence" value="ECO:0007669"/>
    <property type="project" value="InterPro"/>
</dbReference>